<evidence type="ECO:0000259" key="20">
    <source>
        <dbReference type="Pfam" id="PF16212"/>
    </source>
</evidence>
<keyword evidence="5 15" id="KW-0479">Metal-binding</keyword>
<dbReference type="InterPro" id="IPR001757">
    <property type="entry name" value="P_typ_ATPase"/>
</dbReference>
<feature type="region of interest" description="Disordered" evidence="17">
    <location>
        <begin position="1"/>
        <end position="43"/>
    </location>
</feature>
<evidence type="ECO:0000256" key="12">
    <source>
        <dbReference type="ARBA" id="ARBA00034036"/>
    </source>
</evidence>
<feature type="binding site" evidence="14">
    <location>
        <position position="913"/>
    </location>
    <ligand>
        <name>ATP</name>
        <dbReference type="ChEBI" id="CHEBI:30616"/>
    </ligand>
</feature>
<evidence type="ECO:0000259" key="18">
    <source>
        <dbReference type="Pfam" id="PF00122"/>
    </source>
</evidence>
<comment type="subcellular location">
    <subcellularLocation>
        <location evidence="2">Endomembrane system</location>
    </subcellularLocation>
    <subcellularLocation>
        <location evidence="1 16">Membrane</location>
        <topology evidence="1 16">Multi-pass membrane protein</topology>
    </subcellularLocation>
</comment>
<dbReference type="Gene3D" id="3.40.1110.10">
    <property type="entry name" value="Calcium-transporting ATPase, cytoplasmic domain N"/>
    <property type="match status" value="1"/>
</dbReference>
<proteinExistence type="inferred from homology"/>
<dbReference type="SFLD" id="SFLDG00002">
    <property type="entry name" value="C1.7:_P-type_atpase_like"/>
    <property type="match status" value="1"/>
</dbReference>
<dbReference type="Pfam" id="PF16212">
    <property type="entry name" value="PhoLip_ATPase_C"/>
    <property type="match status" value="1"/>
</dbReference>
<sequence length="1253" mass="138420">MSSALVTEETPPSLSPMHASKEQEMTPTSAGSKSDPHFSGGLQVVDEQNGFNSMALRSIFAGNSTRTSETLADEPKRPMGLQGPPTGPGILGNSIRTSTYNPYNFLPKFLLKSFSRVANCYFLAICILQTFQSISITHGKPTTAAPLMFILFVAAMKEANEDISRHKADHEENTTVTHVVGSGGTYHDEPVDRSWKDVKVGDIVEIRNREAIPADMVLLETSHPEGQCQIMTANLDGETNLKTMNANKEMMPPGGKSDKHFMKGYGGEVICELPNNRLLNFEGTYTRPDGEKVSLGPKNVLLRGVVLRQTDWARGVVVYTGKETKIQMNGGEPPSKTSSVMKMSNDLTILMFVVDILFCAMAAIISAKFLKEDWVQNSCYLWGTCDYPAGTCSSPDCGPPAAGKTALLGFFTHILIFTNFIPISLLVTIDMVKLGQAKMLEFDLDMYHEIKDHSGEVAEIPLSVKRSDLNEELGQVKHIFSDKTGTLTCNMMDFRKCSINGNSYGLGTTAIGLSFLKRNKMQIPIVPPKPAGDPDTPHVNFIDPTFSEIMNNSSHPEHKNACEFFLSLALNHDVLPEVSKTGEIVYSASSPDEAALVYAAKHFGFFFKRTEIGGKLVIGRRSPGGGETEVVYEVLNFLEFNSDRKRSSVIVKDPKTGSILLFCKGADNVMKKRLAKSVSGSSLMKSTEKHLNQFVDDGLRTLLVGKTTVSADFYAGWKKRFKAAEDSLENRDEKRMEVMEEIEKNLELMGVTAIEDKLQDGVGDALTKFRGADIKVWMLTGDKVDTAINIGFSCSLLDTGMVLLRACGEDGDMDVDHDKIPTDVAIMGKIQELLEKAKSETNNGKECALIVDTAALSAVMNYHKELALNEICKLCKSVICARVTPRQKASIVDMVRFADPNVVTLSIGDGANDVPMIQTAHIGVGIHGLEGRQAVNNSDYAIGQFRFLQKLLLVHGRFCYRRTAKVCLYMFYKNICYVVPQFIFGMYCMASGQPIYNDFIYQMYNTMYTATPIVIFGILDRDTDMETPMKRPWLYNDGQTNAFLSRGIFLKWVLEGCFHAAVCFFVPLWAYKYGIFESSGMNVDFTTGIGTLTNLMAVVVASGKLYTETGWFNYPHPYIAKGSCTSQFFEGMVSWTGSGCSWQLISFALWWAMFKMISDFGEAGVMGTYFQNVAGSFPILAHDIGLYLLMFMGMAIVFVGSFAQKLFMDMRGYPTRATVAMELERDAKRKARIGSGNSSTGLVLDSEFTEVNP</sequence>
<keyword evidence="6 14" id="KW-0547">Nucleotide-binding</keyword>
<feature type="binding site" evidence="14">
    <location>
        <position position="484"/>
    </location>
    <ligand>
        <name>ATP</name>
        <dbReference type="ChEBI" id="CHEBI:30616"/>
    </ligand>
</feature>
<dbReference type="InterPro" id="IPR036412">
    <property type="entry name" value="HAD-like_sf"/>
</dbReference>
<feature type="binding site" evidence="14">
    <location>
        <position position="882"/>
    </location>
    <ligand>
        <name>ATP</name>
        <dbReference type="ChEBI" id="CHEBI:30616"/>
    </ligand>
</feature>
<feature type="domain" description="P-type ATPase C-terminal" evidence="20">
    <location>
        <begin position="935"/>
        <end position="1208"/>
    </location>
</feature>
<feature type="binding site" evidence="15">
    <location>
        <position position="482"/>
    </location>
    <ligand>
        <name>Mg(2+)</name>
        <dbReference type="ChEBI" id="CHEBI:18420"/>
    </ligand>
</feature>
<keyword evidence="4 16" id="KW-0812">Transmembrane</keyword>
<feature type="binding site" evidence="14">
    <location>
        <position position="664"/>
    </location>
    <ligand>
        <name>ATP</name>
        <dbReference type="ChEBI" id="CHEBI:30616"/>
    </ligand>
</feature>
<feature type="binding site" evidence="14">
    <location>
        <position position="700"/>
    </location>
    <ligand>
        <name>ATP</name>
        <dbReference type="ChEBI" id="CHEBI:30616"/>
    </ligand>
</feature>
<evidence type="ECO:0000256" key="10">
    <source>
        <dbReference type="ARBA" id="ARBA00022989"/>
    </source>
</evidence>
<dbReference type="InterPro" id="IPR059000">
    <property type="entry name" value="ATPase_P-type_domA"/>
</dbReference>
<dbReference type="Pfam" id="PF16209">
    <property type="entry name" value="PhoLip_ATPase_N"/>
    <property type="match status" value="1"/>
</dbReference>
<organism evidence="21 22">
    <name type="scientific">Triparma columacea</name>
    <dbReference type="NCBI Taxonomy" id="722753"/>
    <lineage>
        <taxon>Eukaryota</taxon>
        <taxon>Sar</taxon>
        <taxon>Stramenopiles</taxon>
        <taxon>Ochrophyta</taxon>
        <taxon>Bolidophyceae</taxon>
        <taxon>Parmales</taxon>
        <taxon>Triparmaceae</taxon>
        <taxon>Triparma</taxon>
    </lineage>
</organism>
<feature type="transmembrane region" description="Helical" evidence="16">
    <location>
        <begin position="1184"/>
        <end position="1203"/>
    </location>
</feature>
<feature type="binding site" evidence="14">
    <location>
        <position position="780"/>
    </location>
    <ligand>
        <name>ATP</name>
        <dbReference type="ChEBI" id="CHEBI:30616"/>
    </ligand>
</feature>
<evidence type="ECO:0000256" key="8">
    <source>
        <dbReference type="ARBA" id="ARBA00022842"/>
    </source>
</evidence>
<dbReference type="EC" id="7.6.2.1" evidence="16"/>
<feature type="transmembrane region" description="Helical" evidence="16">
    <location>
        <begin position="999"/>
        <end position="1019"/>
    </location>
</feature>
<dbReference type="PROSITE" id="PS00154">
    <property type="entry name" value="ATPASE_E1_E2"/>
    <property type="match status" value="1"/>
</dbReference>
<dbReference type="GO" id="GO:0005524">
    <property type="term" value="F:ATP binding"/>
    <property type="evidence" value="ECO:0007669"/>
    <property type="project" value="UniProtKB-UniRule"/>
</dbReference>
<comment type="similarity">
    <text evidence="3 16">Belongs to the cation transport ATPase (P-type) (TC 3.A.3) family. Type IV subfamily.</text>
</comment>
<feature type="binding site" evidence="14">
    <location>
        <position position="888"/>
    </location>
    <ligand>
        <name>ATP</name>
        <dbReference type="ChEBI" id="CHEBI:30616"/>
    </ligand>
</feature>
<evidence type="ECO:0000313" key="21">
    <source>
        <dbReference type="EMBL" id="GMI47505.1"/>
    </source>
</evidence>
<feature type="binding site" evidence="14">
    <location>
        <position position="482"/>
    </location>
    <ligand>
        <name>ATP</name>
        <dbReference type="ChEBI" id="CHEBI:30616"/>
    </ligand>
</feature>
<protein>
    <recommendedName>
        <fullName evidence="16">Phospholipid-transporting ATPase</fullName>
        <ecNumber evidence="16">7.6.2.1</ecNumber>
    </recommendedName>
</protein>
<dbReference type="GO" id="GO:0045332">
    <property type="term" value="P:phospholipid translocation"/>
    <property type="evidence" value="ECO:0007669"/>
    <property type="project" value="TreeGrafter"/>
</dbReference>
<dbReference type="PRINTS" id="PR00119">
    <property type="entry name" value="CATATPASE"/>
</dbReference>
<feature type="binding site" evidence="14">
    <location>
        <position position="782"/>
    </location>
    <ligand>
        <name>ATP</name>
        <dbReference type="ChEBI" id="CHEBI:30616"/>
    </ligand>
</feature>
<evidence type="ECO:0000313" key="22">
    <source>
        <dbReference type="Proteomes" id="UP001165065"/>
    </source>
</evidence>
<reference evidence="22" key="1">
    <citation type="journal article" date="2023" name="Commun. Biol.">
        <title>Genome analysis of Parmales, the sister group of diatoms, reveals the evolutionary specialization of diatoms from phago-mixotrophs to photoautotrophs.</title>
        <authorList>
            <person name="Ban H."/>
            <person name="Sato S."/>
            <person name="Yoshikawa S."/>
            <person name="Yamada K."/>
            <person name="Nakamura Y."/>
            <person name="Ichinomiya M."/>
            <person name="Sato N."/>
            <person name="Blanc-Mathieu R."/>
            <person name="Endo H."/>
            <person name="Kuwata A."/>
            <person name="Ogata H."/>
        </authorList>
    </citation>
    <scope>NUCLEOTIDE SEQUENCE [LARGE SCALE GENOMIC DNA]</scope>
</reference>
<dbReference type="InterPro" id="IPR018303">
    <property type="entry name" value="ATPase_P-typ_P_site"/>
</dbReference>
<evidence type="ECO:0000256" key="3">
    <source>
        <dbReference type="ARBA" id="ARBA00008109"/>
    </source>
</evidence>
<feature type="binding site" evidence="15">
    <location>
        <position position="484"/>
    </location>
    <ligand>
        <name>Mg(2+)</name>
        <dbReference type="ChEBI" id="CHEBI:18420"/>
    </ligand>
</feature>
<feature type="active site" description="4-aspartylphosphate intermediate" evidence="13">
    <location>
        <position position="482"/>
    </location>
</feature>
<evidence type="ECO:0000256" key="1">
    <source>
        <dbReference type="ARBA" id="ARBA00004141"/>
    </source>
</evidence>
<dbReference type="NCBIfam" id="TIGR01494">
    <property type="entry name" value="ATPase_P-type"/>
    <property type="match status" value="1"/>
</dbReference>
<dbReference type="SUPFAM" id="SSF81660">
    <property type="entry name" value="Metal cation-transporting ATPase, ATP-binding domain N"/>
    <property type="match status" value="1"/>
</dbReference>
<evidence type="ECO:0000256" key="13">
    <source>
        <dbReference type="PIRSR" id="PIRSR606539-1"/>
    </source>
</evidence>
<comment type="caution">
    <text evidence="21">The sequence shown here is derived from an EMBL/GenBank/DDBJ whole genome shotgun (WGS) entry which is preliminary data.</text>
</comment>
<dbReference type="InterPro" id="IPR032630">
    <property type="entry name" value="P_typ_ATPase_c"/>
</dbReference>
<dbReference type="GO" id="GO:0016887">
    <property type="term" value="F:ATP hydrolysis activity"/>
    <property type="evidence" value="ECO:0007669"/>
    <property type="project" value="InterPro"/>
</dbReference>
<dbReference type="OrthoDB" id="377733at2759"/>
<dbReference type="GO" id="GO:0140326">
    <property type="term" value="F:ATPase-coupled intramembrane lipid transporter activity"/>
    <property type="evidence" value="ECO:0007669"/>
    <property type="project" value="UniProtKB-EC"/>
</dbReference>
<comment type="catalytic activity">
    <reaction evidence="12 16">
        <text>ATP + H2O + phospholipidSide 1 = ADP + phosphate + phospholipidSide 2.</text>
        <dbReference type="EC" id="7.6.2.1"/>
    </reaction>
</comment>
<name>A0A9W7GP17_9STRA</name>
<feature type="transmembrane region" description="Helical" evidence="16">
    <location>
        <begin position="1089"/>
        <end position="1107"/>
    </location>
</feature>
<keyword evidence="7 14" id="KW-0067">ATP-binding</keyword>
<dbReference type="InterPro" id="IPR023214">
    <property type="entry name" value="HAD_sf"/>
</dbReference>
<evidence type="ECO:0000256" key="9">
    <source>
        <dbReference type="ARBA" id="ARBA00022967"/>
    </source>
</evidence>
<evidence type="ECO:0000256" key="5">
    <source>
        <dbReference type="ARBA" id="ARBA00022723"/>
    </source>
</evidence>
<dbReference type="Pfam" id="PF00122">
    <property type="entry name" value="E1-E2_ATPase"/>
    <property type="match status" value="1"/>
</dbReference>
<dbReference type="SUPFAM" id="SSF81665">
    <property type="entry name" value="Calcium ATPase, transmembrane domain M"/>
    <property type="match status" value="1"/>
</dbReference>
<dbReference type="Proteomes" id="UP001165065">
    <property type="component" value="Unassembled WGS sequence"/>
</dbReference>
<feature type="transmembrane region" description="Helical" evidence="16">
    <location>
        <begin position="1049"/>
        <end position="1069"/>
    </location>
</feature>
<keyword evidence="8 15" id="KW-0460">Magnesium</keyword>
<feature type="binding site" evidence="14">
    <location>
        <position position="593"/>
    </location>
    <ligand>
        <name>ATP</name>
        <dbReference type="ChEBI" id="CHEBI:30616"/>
    </ligand>
</feature>
<gene>
    <name evidence="21" type="ORF">TrCOL_g4772</name>
</gene>
<dbReference type="PANTHER" id="PTHR24092">
    <property type="entry name" value="PROBABLE PHOSPHOLIPID-TRANSPORTING ATPASE"/>
    <property type="match status" value="1"/>
</dbReference>
<feature type="domain" description="P-type ATPase A" evidence="18">
    <location>
        <begin position="192"/>
        <end position="255"/>
    </location>
</feature>
<dbReference type="NCBIfam" id="TIGR01652">
    <property type="entry name" value="ATPase-Plipid"/>
    <property type="match status" value="1"/>
</dbReference>
<keyword evidence="10 16" id="KW-1133">Transmembrane helix</keyword>
<dbReference type="GO" id="GO:0000287">
    <property type="term" value="F:magnesium ion binding"/>
    <property type="evidence" value="ECO:0007669"/>
    <property type="project" value="UniProtKB-UniRule"/>
</dbReference>
<dbReference type="InterPro" id="IPR006539">
    <property type="entry name" value="P-type_ATPase_IV"/>
</dbReference>
<dbReference type="AlphaFoldDB" id="A0A9W7GP17"/>
<feature type="transmembrane region" description="Helical" evidence="16">
    <location>
        <begin position="1128"/>
        <end position="1152"/>
    </location>
</feature>
<dbReference type="Pfam" id="PF13246">
    <property type="entry name" value="Cation_ATPase"/>
    <property type="match status" value="1"/>
</dbReference>
<evidence type="ECO:0000256" key="2">
    <source>
        <dbReference type="ARBA" id="ARBA00004308"/>
    </source>
</evidence>
<dbReference type="InterPro" id="IPR032631">
    <property type="entry name" value="P-type_ATPase_N"/>
</dbReference>
<evidence type="ECO:0000256" key="4">
    <source>
        <dbReference type="ARBA" id="ARBA00022692"/>
    </source>
</evidence>
<evidence type="ECO:0000256" key="6">
    <source>
        <dbReference type="ARBA" id="ARBA00022741"/>
    </source>
</evidence>
<evidence type="ECO:0000256" key="17">
    <source>
        <dbReference type="SAM" id="MobiDB-lite"/>
    </source>
</evidence>
<dbReference type="InterPro" id="IPR008250">
    <property type="entry name" value="ATPase_P-typ_transduc_dom_A_sf"/>
</dbReference>
<evidence type="ECO:0000256" key="14">
    <source>
        <dbReference type="PIRSR" id="PIRSR606539-2"/>
    </source>
</evidence>
<dbReference type="InterPro" id="IPR023299">
    <property type="entry name" value="ATPase_P-typ_cyto_dom_N"/>
</dbReference>
<dbReference type="SUPFAM" id="SSF81653">
    <property type="entry name" value="Calcium ATPase, transduction domain A"/>
    <property type="match status" value="1"/>
</dbReference>
<feature type="transmembrane region" description="Helical" evidence="16">
    <location>
        <begin position="347"/>
        <end position="367"/>
    </location>
</feature>
<feature type="domain" description="P-type ATPase N-terminal" evidence="19">
    <location>
        <begin position="92"/>
        <end position="138"/>
    </location>
</feature>
<dbReference type="FunFam" id="3.40.50.1000:FF:000014">
    <property type="entry name" value="Phospholipid-transporting ATPase"/>
    <property type="match status" value="1"/>
</dbReference>
<evidence type="ECO:0000259" key="19">
    <source>
        <dbReference type="Pfam" id="PF16209"/>
    </source>
</evidence>
<feature type="transmembrane region" description="Helical" evidence="16">
    <location>
        <begin position="410"/>
        <end position="429"/>
    </location>
</feature>
<dbReference type="Gene3D" id="2.70.150.10">
    <property type="entry name" value="Calcium-transporting ATPase, cytoplasmic transduction domain A"/>
    <property type="match status" value="1"/>
</dbReference>
<dbReference type="SUPFAM" id="SSF56784">
    <property type="entry name" value="HAD-like"/>
    <property type="match status" value="1"/>
</dbReference>
<feature type="binding site" evidence="14">
    <location>
        <position position="483"/>
    </location>
    <ligand>
        <name>ATP</name>
        <dbReference type="ChEBI" id="CHEBI:30616"/>
    </ligand>
</feature>
<dbReference type="GO" id="GO:0005886">
    <property type="term" value="C:plasma membrane"/>
    <property type="evidence" value="ECO:0007669"/>
    <property type="project" value="TreeGrafter"/>
</dbReference>
<feature type="binding site" evidence="15">
    <location>
        <position position="913"/>
    </location>
    <ligand>
        <name>Mg(2+)</name>
        <dbReference type="ChEBI" id="CHEBI:18420"/>
    </ligand>
</feature>
<evidence type="ECO:0000256" key="11">
    <source>
        <dbReference type="ARBA" id="ARBA00023136"/>
    </source>
</evidence>
<comment type="cofactor">
    <cofactor evidence="15">
        <name>Mg(2+)</name>
        <dbReference type="ChEBI" id="CHEBI:18420"/>
    </cofactor>
</comment>
<feature type="region of interest" description="Disordered" evidence="17">
    <location>
        <begin position="65"/>
        <end position="85"/>
    </location>
</feature>
<dbReference type="InterPro" id="IPR044492">
    <property type="entry name" value="P_typ_ATPase_HD_dom"/>
</dbReference>
<evidence type="ECO:0000256" key="15">
    <source>
        <dbReference type="PIRSR" id="PIRSR606539-3"/>
    </source>
</evidence>
<feature type="binding site" evidence="14">
    <location>
        <position position="912"/>
    </location>
    <ligand>
        <name>ATP</name>
        <dbReference type="ChEBI" id="CHEBI:30616"/>
    </ligand>
</feature>
<accession>A0A9W7GP17</accession>
<feature type="binding site" evidence="15">
    <location>
        <position position="909"/>
    </location>
    <ligand>
        <name>Mg(2+)</name>
        <dbReference type="ChEBI" id="CHEBI:18420"/>
    </ligand>
</feature>
<dbReference type="SFLD" id="SFLDF00027">
    <property type="entry name" value="p-type_atpase"/>
    <property type="match status" value="1"/>
</dbReference>
<dbReference type="SFLD" id="SFLDS00003">
    <property type="entry name" value="Haloacid_Dehalogenase"/>
    <property type="match status" value="1"/>
</dbReference>
<evidence type="ECO:0000256" key="16">
    <source>
        <dbReference type="RuleBase" id="RU362033"/>
    </source>
</evidence>
<feature type="binding site" evidence="14">
    <location>
        <position position="781"/>
    </location>
    <ligand>
        <name>ATP</name>
        <dbReference type="ChEBI" id="CHEBI:30616"/>
    </ligand>
</feature>
<evidence type="ECO:0000256" key="7">
    <source>
        <dbReference type="ARBA" id="ARBA00022840"/>
    </source>
</evidence>
<keyword evidence="22" id="KW-1185">Reference proteome</keyword>
<keyword evidence="11 16" id="KW-0472">Membrane</keyword>
<dbReference type="Gene3D" id="3.40.50.1000">
    <property type="entry name" value="HAD superfamily/HAD-like"/>
    <property type="match status" value="1"/>
</dbReference>
<feature type="transmembrane region" description="Helical" evidence="16">
    <location>
        <begin position="966"/>
        <end position="987"/>
    </location>
</feature>
<keyword evidence="9 16" id="KW-1278">Translocase</keyword>
<dbReference type="EMBL" id="BRYA01000347">
    <property type="protein sequence ID" value="GMI47505.1"/>
    <property type="molecule type" value="Genomic_DNA"/>
</dbReference>
<dbReference type="InterPro" id="IPR023298">
    <property type="entry name" value="ATPase_P-typ_TM_dom_sf"/>
</dbReference>
<feature type="binding site" evidence="14">
    <location>
        <position position="640"/>
    </location>
    <ligand>
        <name>ATP</name>
        <dbReference type="ChEBI" id="CHEBI:30616"/>
    </ligand>
</feature>